<proteinExistence type="predicted"/>
<dbReference type="Proteomes" id="UP000801492">
    <property type="component" value="Unassembled WGS sequence"/>
</dbReference>
<sequence length="125" mass="14057">MKISLILLSTISAVFAGNLTLYDVRYSWKGPIAPFITECLCQTHADLQLLEDFFTSGVLSNDPCFKCMLKCIETKLNILSPSGEVDAEAAVRIYPHLNLQLVKRCSDEHAEELDLCQKVYLIEKC</sequence>
<protein>
    <submittedName>
        <fullName evidence="2">Uncharacterized protein</fullName>
    </submittedName>
</protein>
<gene>
    <name evidence="2" type="ORF">ILUMI_13436</name>
</gene>
<dbReference type="OrthoDB" id="8194670at2759"/>
<keyword evidence="1" id="KW-0732">Signal</keyword>
<evidence type="ECO:0000313" key="3">
    <source>
        <dbReference type="Proteomes" id="UP000801492"/>
    </source>
</evidence>
<accession>A0A8K0CWR4</accession>
<comment type="caution">
    <text evidence="2">The sequence shown here is derived from an EMBL/GenBank/DDBJ whole genome shotgun (WGS) entry which is preliminary data.</text>
</comment>
<evidence type="ECO:0000313" key="2">
    <source>
        <dbReference type="EMBL" id="KAF2892736.1"/>
    </source>
</evidence>
<organism evidence="2 3">
    <name type="scientific">Ignelater luminosus</name>
    <name type="common">Cucubano</name>
    <name type="synonym">Pyrophorus luminosus</name>
    <dbReference type="NCBI Taxonomy" id="2038154"/>
    <lineage>
        <taxon>Eukaryota</taxon>
        <taxon>Metazoa</taxon>
        <taxon>Ecdysozoa</taxon>
        <taxon>Arthropoda</taxon>
        <taxon>Hexapoda</taxon>
        <taxon>Insecta</taxon>
        <taxon>Pterygota</taxon>
        <taxon>Neoptera</taxon>
        <taxon>Endopterygota</taxon>
        <taxon>Coleoptera</taxon>
        <taxon>Polyphaga</taxon>
        <taxon>Elateriformia</taxon>
        <taxon>Elateroidea</taxon>
        <taxon>Elateridae</taxon>
        <taxon>Agrypninae</taxon>
        <taxon>Pyrophorini</taxon>
        <taxon>Ignelater</taxon>
    </lineage>
</organism>
<keyword evidence="3" id="KW-1185">Reference proteome</keyword>
<name>A0A8K0CWR4_IGNLU</name>
<reference evidence="2" key="1">
    <citation type="submission" date="2019-08" db="EMBL/GenBank/DDBJ databases">
        <title>The genome of the North American firefly Photinus pyralis.</title>
        <authorList>
            <consortium name="Photinus pyralis genome working group"/>
            <person name="Fallon T.R."/>
            <person name="Sander Lower S.E."/>
            <person name="Weng J.-K."/>
        </authorList>
    </citation>
    <scope>NUCLEOTIDE SEQUENCE</scope>
    <source>
        <strain evidence="2">TRF0915ILg1</strain>
        <tissue evidence="2">Whole body</tissue>
    </source>
</reference>
<feature type="signal peptide" evidence="1">
    <location>
        <begin position="1"/>
        <end position="16"/>
    </location>
</feature>
<dbReference type="AlphaFoldDB" id="A0A8K0CWR4"/>
<feature type="non-terminal residue" evidence="2">
    <location>
        <position position="1"/>
    </location>
</feature>
<dbReference type="EMBL" id="VTPC01008542">
    <property type="protein sequence ID" value="KAF2892736.1"/>
    <property type="molecule type" value="Genomic_DNA"/>
</dbReference>
<dbReference type="InterPro" id="IPR006170">
    <property type="entry name" value="PBP/GOBP"/>
</dbReference>
<dbReference type="Gene3D" id="1.10.238.20">
    <property type="entry name" value="Pheromone/general odorant binding protein domain"/>
    <property type="match status" value="1"/>
</dbReference>
<dbReference type="Pfam" id="PF01395">
    <property type="entry name" value="PBP_GOBP"/>
    <property type="match status" value="1"/>
</dbReference>
<dbReference type="CDD" id="cd23992">
    <property type="entry name" value="PBP_GOBP"/>
    <property type="match status" value="1"/>
</dbReference>
<dbReference type="SUPFAM" id="SSF47565">
    <property type="entry name" value="Insect pheromone/odorant-binding proteins"/>
    <property type="match status" value="1"/>
</dbReference>
<evidence type="ECO:0000256" key="1">
    <source>
        <dbReference type="SAM" id="SignalP"/>
    </source>
</evidence>
<dbReference type="GO" id="GO:0005549">
    <property type="term" value="F:odorant binding"/>
    <property type="evidence" value="ECO:0007669"/>
    <property type="project" value="InterPro"/>
</dbReference>
<dbReference type="InterPro" id="IPR036728">
    <property type="entry name" value="PBP_GOBP_sf"/>
</dbReference>
<dbReference type="SMART" id="SM00708">
    <property type="entry name" value="PhBP"/>
    <property type="match status" value="1"/>
</dbReference>
<feature type="chain" id="PRO_5035444332" evidence="1">
    <location>
        <begin position="17"/>
        <end position="125"/>
    </location>
</feature>